<organism evidence="1 2">
    <name type="scientific">Persea americana</name>
    <name type="common">Avocado</name>
    <dbReference type="NCBI Taxonomy" id="3435"/>
    <lineage>
        <taxon>Eukaryota</taxon>
        <taxon>Viridiplantae</taxon>
        <taxon>Streptophyta</taxon>
        <taxon>Embryophyta</taxon>
        <taxon>Tracheophyta</taxon>
        <taxon>Spermatophyta</taxon>
        <taxon>Magnoliopsida</taxon>
        <taxon>Magnoliidae</taxon>
        <taxon>Laurales</taxon>
        <taxon>Lauraceae</taxon>
        <taxon>Persea</taxon>
    </lineage>
</organism>
<accession>A0ACC2LY12</accession>
<sequence length="111" mass="12308">MLQSRLLKWFHKYEMDLVVEDGGMHLVVEDGGQSYETGLGCGCICNSSGLSSRGSVRAMEGRSDEAAALVDRDQRYSLVRLGQGRRVEDRLAGRRRCRCCGEDVKGFSVFA</sequence>
<proteinExistence type="predicted"/>
<protein>
    <submittedName>
        <fullName evidence="1">Uncharacterized protein</fullName>
    </submittedName>
</protein>
<reference evidence="1 2" key="1">
    <citation type="journal article" date="2022" name="Hortic Res">
        <title>A haplotype resolved chromosomal level avocado genome allows analysis of novel avocado genes.</title>
        <authorList>
            <person name="Nath O."/>
            <person name="Fletcher S.J."/>
            <person name="Hayward A."/>
            <person name="Shaw L.M."/>
            <person name="Masouleh A.K."/>
            <person name="Furtado A."/>
            <person name="Henry R.J."/>
            <person name="Mitter N."/>
        </authorList>
    </citation>
    <scope>NUCLEOTIDE SEQUENCE [LARGE SCALE GENOMIC DNA]</scope>
    <source>
        <strain evidence="2">cv. Hass</strain>
    </source>
</reference>
<keyword evidence="2" id="KW-1185">Reference proteome</keyword>
<name>A0ACC2LY12_PERAE</name>
<evidence type="ECO:0000313" key="1">
    <source>
        <dbReference type="EMBL" id="KAJ8638266.1"/>
    </source>
</evidence>
<dbReference type="EMBL" id="CM056811">
    <property type="protein sequence ID" value="KAJ8638266.1"/>
    <property type="molecule type" value="Genomic_DNA"/>
</dbReference>
<dbReference type="Proteomes" id="UP001234297">
    <property type="component" value="Chromosome 3"/>
</dbReference>
<gene>
    <name evidence="1" type="ORF">MRB53_012533</name>
</gene>
<comment type="caution">
    <text evidence="1">The sequence shown here is derived from an EMBL/GenBank/DDBJ whole genome shotgun (WGS) entry which is preliminary data.</text>
</comment>
<evidence type="ECO:0000313" key="2">
    <source>
        <dbReference type="Proteomes" id="UP001234297"/>
    </source>
</evidence>